<dbReference type="InterPro" id="IPR002068">
    <property type="entry name" value="A-crystallin/Hsp20_dom"/>
</dbReference>
<dbReference type="PANTHER" id="PTHR11527">
    <property type="entry name" value="HEAT-SHOCK PROTEIN 20 FAMILY MEMBER"/>
    <property type="match status" value="1"/>
</dbReference>
<evidence type="ECO:0000256" key="1">
    <source>
        <dbReference type="PROSITE-ProRule" id="PRU00285"/>
    </source>
</evidence>
<dbReference type="InterPro" id="IPR031107">
    <property type="entry name" value="Small_HSP"/>
</dbReference>
<evidence type="ECO:0000313" key="4">
    <source>
        <dbReference type="EMBL" id="TWI85051.1"/>
    </source>
</evidence>
<evidence type="ECO:0000256" key="2">
    <source>
        <dbReference type="RuleBase" id="RU003616"/>
    </source>
</evidence>
<protein>
    <submittedName>
        <fullName evidence="4">HSP20 family protein</fullName>
    </submittedName>
</protein>
<proteinExistence type="inferred from homology"/>
<accession>A0A562SUV5</accession>
<dbReference type="AlphaFoldDB" id="A0A562SUV5"/>
<comment type="similarity">
    <text evidence="1 2">Belongs to the small heat shock protein (HSP20) family.</text>
</comment>
<sequence>MYQTHHAAKGDYYGSSKRHLLYRSMQRAAVNIYKTATSYEMLVFAPGRIKEHFSVSVKGNELTISYTPPEGFPKFNWVLREYSRGGFVRSFTLDETIDAAAITAKYEEGVLQVSLPVIAGATNKEQEIKIS</sequence>
<dbReference type="InterPro" id="IPR008978">
    <property type="entry name" value="HSP20-like_chaperone"/>
</dbReference>
<dbReference type="OrthoDB" id="670468at2"/>
<organism evidence="4 5">
    <name type="scientific">Lacibacter cauensis</name>
    <dbReference type="NCBI Taxonomy" id="510947"/>
    <lineage>
        <taxon>Bacteria</taxon>
        <taxon>Pseudomonadati</taxon>
        <taxon>Bacteroidota</taxon>
        <taxon>Chitinophagia</taxon>
        <taxon>Chitinophagales</taxon>
        <taxon>Chitinophagaceae</taxon>
        <taxon>Lacibacter</taxon>
    </lineage>
</organism>
<comment type="caution">
    <text evidence="4">The sequence shown here is derived from an EMBL/GenBank/DDBJ whole genome shotgun (WGS) entry which is preliminary data.</text>
</comment>
<name>A0A562SUV5_9BACT</name>
<dbReference type="EMBL" id="VLLE01000002">
    <property type="protein sequence ID" value="TWI85051.1"/>
    <property type="molecule type" value="Genomic_DNA"/>
</dbReference>
<evidence type="ECO:0000259" key="3">
    <source>
        <dbReference type="PROSITE" id="PS01031"/>
    </source>
</evidence>
<dbReference type="Gene3D" id="2.60.40.790">
    <property type="match status" value="1"/>
</dbReference>
<feature type="domain" description="SHSP" evidence="3">
    <location>
        <begin position="21"/>
        <end position="131"/>
    </location>
</feature>
<dbReference type="SUPFAM" id="SSF49764">
    <property type="entry name" value="HSP20-like chaperones"/>
    <property type="match status" value="1"/>
</dbReference>
<reference evidence="4 5" key="1">
    <citation type="journal article" date="2015" name="Stand. Genomic Sci.">
        <title>Genomic Encyclopedia of Bacterial and Archaeal Type Strains, Phase III: the genomes of soil and plant-associated and newly described type strains.</title>
        <authorList>
            <person name="Whitman W.B."/>
            <person name="Woyke T."/>
            <person name="Klenk H.P."/>
            <person name="Zhou Y."/>
            <person name="Lilburn T.G."/>
            <person name="Beck B.J."/>
            <person name="De Vos P."/>
            <person name="Vandamme P."/>
            <person name="Eisen J.A."/>
            <person name="Garrity G."/>
            <person name="Hugenholtz P."/>
            <person name="Kyrpides N.C."/>
        </authorList>
    </citation>
    <scope>NUCLEOTIDE SEQUENCE [LARGE SCALE GENOMIC DNA]</scope>
    <source>
        <strain evidence="4 5">CGMCC 1.7271</strain>
    </source>
</reference>
<evidence type="ECO:0000313" key="5">
    <source>
        <dbReference type="Proteomes" id="UP000316167"/>
    </source>
</evidence>
<dbReference type="Proteomes" id="UP000316167">
    <property type="component" value="Unassembled WGS sequence"/>
</dbReference>
<dbReference type="Pfam" id="PF00011">
    <property type="entry name" value="HSP20"/>
    <property type="match status" value="1"/>
</dbReference>
<gene>
    <name evidence="4" type="ORF">IQ13_0205</name>
</gene>
<dbReference type="PROSITE" id="PS01031">
    <property type="entry name" value="SHSP"/>
    <property type="match status" value="1"/>
</dbReference>
<dbReference type="CDD" id="cd06464">
    <property type="entry name" value="ACD_sHsps-like"/>
    <property type="match status" value="1"/>
</dbReference>
<keyword evidence="5" id="KW-1185">Reference proteome</keyword>
<dbReference type="RefSeq" id="WP_144883618.1">
    <property type="nucleotide sequence ID" value="NZ_VLLE01000002.1"/>
</dbReference>